<dbReference type="Pfam" id="PF25976">
    <property type="entry name" value="LpqB_N"/>
    <property type="match status" value="1"/>
</dbReference>
<feature type="domain" description="Lipoprotein LpqB N-terminal" evidence="3">
    <location>
        <begin position="57"/>
        <end position="175"/>
    </location>
</feature>
<organism evidence="4 5">
    <name type="scientific">Dermabacter jinjuensis</name>
    <dbReference type="NCBI Taxonomy" id="1667168"/>
    <lineage>
        <taxon>Bacteria</taxon>
        <taxon>Bacillati</taxon>
        <taxon>Actinomycetota</taxon>
        <taxon>Actinomycetes</taxon>
        <taxon>Micrococcales</taxon>
        <taxon>Dermabacteraceae</taxon>
        <taxon>Dermabacter</taxon>
    </lineage>
</organism>
<dbReference type="Pfam" id="PF10647">
    <property type="entry name" value="Gmad1"/>
    <property type="match status" value="1"/>
</dbReference>
<feature type="domain" description="Lipoprotein LpqB C-terminal" evidence="2">
    <location>
        <begin position="328"/>
        <end position="556"/>
    </location>
</feature>
<proteinExistence type="predicted"/>
<evidence type="ECO:0000313" key="5">
    <source>
        <dbReference type="Proteomes" id="UP000815698"/>
    </source>
</evidence>
<dbReference type="Proteomes" id="UP000815698">
    <property type="component" value="Chromosome"/>
</dbReference>
<evidence type="ECO:0000259" key="2">
    <source>
        <dbReference type="Pfam" id="PF10647"/>
    </source>
</evidence>
<sequence length="567" mass="60181">MNNHFSLSRDVSRRAVLGGAGAAVLAGCARIPNSSDIHTAPVRGIGLGAQGNAAVAPPDQGATKIDIVRGFLAAHLGVDDGNRIAREYLAGNAREAWNPSTAIEFAESEGLVFQEREGNAVAVTVPVVSKVSATGARTTNLEATRELAQFRLTEVDGEWRIAEAPDALVLGAEDFARLYEPVNVYFVANAGNMLVADPRWFMRQTTFASAFNRLALGPAPYLKGAVRSALHEGIVIASSALSRNEAGDLLVQTPVSVLELPENERALALAQISETLRSVKRVSSVIFMNGREKVSVAPETYPMKASVGHRLYGSGDSGIISLASDTGGASLVPAFASETVRCGRVSLRGRYASAVSLDRRELLVSALTTKAEVRRETFGEALCSPSIDQFGYAWTMPEAGGPELLAVHPDPERAVRKFAVVWEPNEDVAFTSMSTDGVRLAIAHGVPGALTLSIMGIVREPDGTPTGLAEPLQVSVALDSVQGIAWYSEESILLWGASGASAMPVAIAWSLRTGFEQVSELRENTTSVAGSSEARLLFVGSDDGQVVERTVDSWAHIDARGRDIALY</sequence>
<dbReference type="Pfam" id="PF10646">
    <property type="entry name" value="Germane"/>
    <property type="match status" value="1"/>
</dbReference>
<evidence type="ECO:0000259" key="3">
    <source>
        <dbReference type="Pfam" id="PF25976"/>
    </source>
</evidence>
<evidence type="ECO:0000313" key="4">
    <source>
        <dbReference type="EMBL" id="ATH96289.1"/>
    </source>
</evidence>
<accession>A0ABM6PLY4</accession>
<dbReference type="InterPro" id="IPR018910">
    <property type="entry name" value="LpqB_C"/>
</dbReference>
<feature type="domain" description="GerMN" evidence="1">
    <location>
        <begin position="183"/>
        <end position="288"/>
    </location>
</feature>
<name>A0ABM6PLY4_9MICO</name>
<dbReference type="EMBL" id="CP023482">
    <property type="protein sequence ID" value="ATH96289.1"/>
    <property type="molecule type" value="Genomic_DNA"/>
</dbReference>
<gene>
    <name evidence="4" type="ORF">COP05_03645</name>
</gene>
<dbReference type="SUPFAM" id="SSF82171">
    <property type="entry name" value="DPP6 N-terminal domain-like"/>
    <property type="match status" value="1"/>
</dbReference>
<dbReference type="InterPro" id="IPR019606">
    <property type="entry name" value="GerMN"/>
</dbReference>
<keyword evidence="5" id="KW-1185">Reference proteome</keyword>
<reference evidence="4 5" key="1">
    <citation type="journal article" date="2016" name="Int. J. Syst. Evol. Microbiol.">
        <title>Dermabacter jinjuensis sp. nov., a novel species of the genus Dermabacter isolated from a clinical specimen.</title>
        <authorList>
            <person name="Park Y.K."/>
            <person name="Lee K.M."/>
            <person name="Lee W.K."/>
            <person name="Cho M.J."/>
            <person name="Lee H.S."/>
            <person name="Cho Y.G."/>
            <person name="Lee Y.C."/>
            <person name="Lee W.K."/>
            <person name="Seong W.K."/>
            <person name="Hwang K.J."/>
        </authorList>
    </citation>
    <scope>NUCLEOTIDE SEQUENCE [LARGE SCALE GENOMIC DNA]</scope>
    <source>
        <strain evidence="4 5">32T</strain>
    </source>
</reference>
<dbReference type="RefSeq" id="WP_096882725.1">
    <property type="nucleotide sequence ID" value="NZ_CP023482.1"/>
</dbReference>
<evidence type="ECO:0008006" key="6">
    <source>
        <dbReference type="Google" id="ProtNLM"/>
    </source>
</evidence>
<evidence type="ECO:0000259" key="1">
    <source>
        <dbReference type="Pfam" id="PF10646"/>
    </source>
</evidence>
<protein>
    <recommendedName>
        <fullName evidence="6">Lipoprotein LpqB beta-propeller domain-containing protein</fullName>
    </recommendedName>
</protein>
<dbReference type="InterPro" id="IPR059026">
    <property type="entry name" value="LpqB_N"/>
</dbReference>